<evidence type="ECO:0000313" key="1">
    <source>
        <dbReference type="EMBL" id="ERN42711.1"/>
    </source>
</evidence>
<name>U5DM09_9CHRO</name>
<dbReference type="RefSeq" id="WP_022604479.1">
    <property type="nucleotide sequence ID" value="NZ_ASSJ01000008.1"/>
</dbReference>
<dbReference type="eggNOG" id="ENOG502ZBKN">
    <property type="taxonomic scope" value="Bacteria"/>
</dbReference>
<dbReference type="Pfam" id="PF09366">
    <property type="entry name" value="DUF1997"/>
    <property type="match status" value="1"/>
</dbReference>
<proteinExistence type="predicted"/>
<dbReference type="Proteomes" id="UP000016960">
    <property type="component" value="Unassembled WGS sequence"/>
</dbReference>
<accession>U5DM09</accession>
<evidence type="ECO:0008006" key="3">
    <source>
        <dbReference type="Google" id="ProtNLM"/>
    </source>
</evidence>
<dbReference type="PANTHER" id="PTHR34133">
    <property type="entry name" value="OS07G0633000 PROTEIN"/>
    <property type="match status" value="1"/>
</dbReference>
<gene>
    <name evidence="1" type="ORF">KR51_00005580</name>
</gene>
<dbReference type="OrthoDB" id="510717at2"/>
<dbReference type="STRING" id="582515.KR51_00005580"/>
<dbReference type="InParanoid" id="U5DM09"/>
<evidence type="ECO:0000313" key="2">
    <source>
        <dbReference type="Proteomes" id="UP000016960"/>
    </source>
</evidence>
<sequence length="193" mass="21927">MKTTRFAAVESVELTITNEQVPICHYLRQPQRLVRAIANPKLIQVLGRERFQLRLRPVDFLDLYHFQPMAILSVTAGTDGTVWVRSEESKIVGNDYINNRFALQLRGKLVPGTAESKTVLRGRAELIVDVELPPPLWLMPRGLVETTGNGLLKSVLQRIKQRILTQLVRDYCEWTRDPEMGATKSTAPHPQTT</sequence>
<organism evidence="1 2">
    <name type="scientific">Rubidibacter lacunae KORDI 51-2</name>
    <dbReference type="NCBI Taxonomy" id="582515"/>
    <lineage>
        <taxon>Bacteria</taxon>
        <taxon>Bacillati</taxon>
        <taxon>Cyanobacteriota</taxon>
        <taxon>Cyanophyceae</taxon>
        <taxon>Oscillatoriophycideae</taxon>
        <taxon>Chroococcales</taxon>
        <taxon>Aphanothecaceae</taxon>
        <taxon>Rubidibacter</taxon>
    </lineage>
</organism>
<dbReference type="EMBL" id="ASSJ01000008">
    <property type="protein sequence ID" value="ERN42711.1"/>
    <property type="molecule type" value="Genomic_DNA"/>
</dbReference>
<dbReference type="AlphaFoldDB" id="U5DM09"/>
<protein>
    <recommendedName>
        <fullName evidence="3">DUF1997 domain-containing protein</fullName>
    </recommendedName>
</protein>
<keyword evidence="2" id="KW-1185">Reference proteome</keyword>
<dbReference type="PATRIC" id="fig|582515.4.peg.634"/>
<reference evidence="1 2" key="1">
    <citation type="submission" date="2013-05" db="EMBL/GenBank/DDBJ databases">
        <title>Draft genome sequence of Rubidibacter lacunae KORDI 51-2.</title>
        <authorList>
            <person name="Choi D.H."/>
            <person name="Noh J.H."/>
            <person name="Kwon K.-K."/>
            <person name="Lee J.-H."/>
            <person name="Ryu J.-Y."/>
        </authorList>
    </citation>
    <scope>NUCLEOTIDE SEQUENCE [LARGE SCALE GENOMIC DNA]</scope>
    <source>
        <strain evidence="1 2">KORDI 51-2</strain>
    </source>
</reference>
<dbReference type="InterPro" id="IPR018971">
    <property type="entry name" value="DUF1997"/>
</dbReference>
<comment type="caution">
    <text evidence="1">The sequence shown here is derived from an EMBL/GenBank/DDBJ whole genome shotgun (WGS) entry which is preliminary data.</text>
</comment>
<dbReference type="PANTHER" id="PTHR34133:SF8">
    <property type="entry name" value="OS07G0633000 PROTEIN"/>
    <property type="match status" value="1"/>
</dbReference>